<dbReference type="GO" id="GO:0050660">
    <property type="term" value="F:flavin adenine dinucleotide binding"/>
    <property type="evidence" value="ECO:0007669"/>
    <property type="project" value="InterPro"/>
</dbReference>
<feature type="domain" description="Glucose-methanol-choline oxidoreductase N-terminal" evidence="8">
    <location>
        <begin position="253"/>
        <end position="267"/>
    </location>
</feature>
<evidence type="ECO:0000256" key="2">
    <source>
        <dbReference type="ARBA" id="ARBA00010790"/>
    </source>
</evidence>
<dbReference type="InterPro" id="IPR036188">
    <property type="entry name" value="FAD/NAD-bd_sf"/>
</dbReference>
<comment type="cofactor">
    <cofactor evidence="1 5">
        <name>FAD</name>
        <dbReference type="ChEBI" id="CHEBI:57692"/>
    </cofactor>
</comment>
<dbReference type="PROSITE" id="PS00624">
    <property type="entry name" value="GMC_OXRED_2"/>
    <property type="match status" value="1"/>
</dbReference>
<dbReference type="AlphaFoldDB" id="A0A2P7RSD4"/>
<name>A0A2P7RSD4_9HYPH</name>
<evidence type="ECO:0000259" key="8">
    <source>
        <dbReference type="PROSITE" id="PS00624"/>
    </source>
</evidence>
<dbReference type="InterPro" id="IPR012132">
    <property type="entry name" value="GMC_OxRdtase"/>
</dbReference>
<dbReference type="Gene3D" id="3.50.50.60">
    <property type="entry name" value="FAD/NAD(P)-binding domain"/>
    <property type="match status" value="1"/>
</dbReference>
<dbReference type="SUPFAM" id="SSF54373">
    <property type="entry name" value="FAD-linked reductases, C-terminal domain"/>
    <property type="match status" value="1"/>
</dbReference>
<keyword evidence="4 5" id="KW-0274">FAD</keyword>
<dbReference type="PROSITE" id="PS00623">
    <property type="entry name" value="GMC_OXRED_1"/>
    <property type="match status" value="1"/>
</dbReference>
<feature type="binding site" evidence="5">
    <location>
        <position position="83"/>
    </location>
    <ligand>
        <name>FAD</name>
        <dbReference type="ChEBI" id="CHEBI:57692"/>
    </ligand>
</feature>
<dbReference type="InterPro" id="IPR000172">
    <property type="entry name" value="GMC_OxRdtase_N"/>
</dbReference>
<evidence type="ECO:0000256" key="1">
    <source>
        <dbReference type="ARBA" id="ARBA00001974"/>
    </source>
</evidence>
<evidence type="ECO:0000256" key="3">
    <source>
        <dbReference type="ARBA" id="ARBA00022630"/>
    </source>
</evidence>
<dbReference type="Proteomes" id="UP000240653">
    <property type="component" value="Unassembled WGS sequence"/>
</dbReference>
<dbReference type="RefSeq" id="WP_106727361.1">
    <property type="nucleotide sequence ID" value="NZ_PXYL01000031.1"/>
</dbReference>
<feature type="domain" description="Glucose-methanol-choline oxidoreductase N-terminal" evidence="7">
    <location>
        <begin position="81"/>
        <end position="104"/>
    </location>
</feature>
<keyword evidence="10" id="KW-1185">Reference proteome</keyword>
<reference evidence="9 10" key="1">
    <citation type="submission" date="2018-03" db="EMBL/GenBank/DDBJ databases">
        <title>The draft genome of Mesorhizobium soli JCM 19897.</title>
        <authorList>
            <person name="Li L."/>
            <person name="Liu L."/>
            <person name="Liang L."/>
            <person name="Wang T."/>
            <person name="Zhang X."/>
        </authorList>
    </citation>
    <scope>NUCLEOTIDE SEQUENCE [LARGE SCALE GENOMIC DNA]</scope>
    <source>
        <strain evidence="9 10">JCM 19897</strain>
    </source>
</reference>
<evidence type="ECO:0000256" key="4">
    <source>
        <dbReference type="ARBA" id="ARBA00022827"/>
    </source>
</evidence>
<proteinExistence type="inferred from homology"/>
<dbReference type="Gene3D" id="3.30.560.10">
    <property type="entry name" value="Glucose Oxidase, domain 3"/>
    <property type="match status" value="1"/>
</dbReference>
<feature type="binding site" evidence="5">
    <location>
        <position position="218"/>
    </location>
    <ligand>
        <name>FAD</name>
        <dbReference type="ChEBI" id="CHEBI:57692"/>
    </ligand>
</feature>
<dbReference type="SUPFAM" id="SSF51905">
    <property type="entry name" value="FAD/NAD(P)-binding domain"/>
    <property type="match status" value="1"/>
</dbReference>
<dbReference type="InterPro" id="IPR007867">
    <property type="entry name" value="GMC_OxRtase_C"/>
</dbReference>
<organism evidence="9 10">
    <name type="scientific">Pseudaminobacter soli</name>
    <name type="common">ex Li et al. 2025</name>
    <dbReference type="NCBI Taxonomy" id="1295366"/>
    <lineage>
        <taxon>Bacteria</taxon>
        <taxon>Pseudomonadati</taxon>
        <taxon>Pseudomonadota</taxon>
        <taxon>Alphaproteobacteria</taxon>
        <taxon>Hyphomicrobiales</taxon>
        <taxon>Phyllobacteriaceae</taxon>
        <taxon>Pseudaminobacter</taxon>
    </lineage>
</organism>
<protein>
    <submittedName>
        <fullName evidence="9">Choline dehydrogenase</fullName>
    </submittedName>
</protein>
<gene>
    <name evidence="9" type="ORF">C7I85_28410</name>
</gene>
<comment type="similarity">
    <text evidence="2 6">Belongs to the GMC oxidoreductase family.</text>
</comment>
<dbReference type="OrthoDB" id="9785276at2"/>
<dbReference type="PIRSF" id="PIRSF000137">
    <property type="entry name" value="Alcohol_oxidase"/>
    <property type="match status" value="1"/>
</dbReference>
<dbReference type="EMBL" id="PXYL01000031">
    <property type="protein sequence ID" value="PSJ53124.1"/>
    <property type="molecule type" value="Genomic_DNA"/>
</dbReference>
<evidence type="ECO:0000256" key="5">
    <source>
        <dbReference type="PIRSR" id="PIRSR000137-2"/>
    </source>
</evidence>
<evidence type="ECO:0000313" key="9">
    <source>
        <dbReference type="EMBL" id="PSJ53124.1"/>
    </source>
</evidence>
<sequence length="541" mass="59399">MAEFDYIVVGAGSAGCVLADQLSKDGASSVLVLEAGGSDNSFWIKTPIGYGRTFFNPRINWMYHTEADPETGGRKSYWPRGKVVGGSSSINALIYCRGMPGDFEDWRSAGAKGWGWDEVRFHYEAIESRIGEDGTIKGHGPLFISNVRREIHPSNRHYFAMAQEMGMPVTDDCNGPSPEGVTHYRITTRNGKRWSAADAFLKPALKRPNVTLVKDAMVERIVVEAHRATGVSVLLKSGRQIFKARKEVIVSAGSVNSPKLLQLSGIGPGALLRQMGIAVVHTNDNVGGNLQDHLGINYYYKATEPTLNSMLSPWWGKVLQGARYVLTRRGPLSLSVNQCGGFVRSNEALERPDQQLYLNPVTYTTAPSNKRPIINPDPFPGFILSFQPTRPSSRGRIDIASPEPMAAPRIVPNYLSTQKDLDDVVAGGRLIQRMARTNAIRRFAKEAMAPDVEGFDDEAILEDFRERCGSVFHPVATCRMGRDEATAVTDSELKVFGIDGLRVVDASAFPNITSGNTNAPTIMLAHRAASLILKDRSRRFA</sequence>
<evidence type="ECO:0000259" key="7">
    <source>
        <dbReference type="PROSITE" id="PS00623"/>
    </source>
</evidence>
<dbReference type="Pfam" id="PF05199">
    <property type="entry name" value="GMC_oxred_C"/>
    <property type="match status" value="1"/>
</dbReference>
<comment type="caution">
    <text evidence="9">The sequence shown here is derived from an EMBL/GenBank/DDBJ whole genome shotgun (WGS) entry which is preliminary data.</text>
</comment>
<evidence type="ECO:0000256" key="6">
    <source>
        <dbReference type="RuleBase" id="RU003968"/>
    </source>
</evidence>
<evidence type="ECO:0000313" key="10">
    <source>
        <dbReference type="Proteomes" id="UP000240653"/>
    </source>
</evidence>
<dbReference type="Pfam" id="PF00732">
    <property type="entry name" value="GMC_oxred_N"/>
    <property type="match status" value="1"/>
</dbReference>
<dbReference type="PANTHER" id="PTHR11552">
    <property type="entry name" value="GLUCOSE-METHANOL-CHOLINE GMC OXIDOREDUCTASE"/>
    <property type="match status" value="1"/>
</dbReference>
<accession>A0A2P7RSD4</accession>
<dbReference type="PANTHER" id="PTHR11552:SF147">
    <property type="entry name" value="CHOLINE DEHYDROGENASE, MITOCHONDRIAL"/>
    <property type="match status" value="1"/>
</dbReference>
<dbReference type="GO" id="GO:0016614">
    <property type="term" value="F:oxidoreductase activity, acting on CH-OH group of donors"/>
    <property type="evidence" value="ECO:0007669"/>
    <property type="project" value="InterPro"/>
</dbReference>
<keyword evidence="3 6" id="KW-0285">Flavoprotein</keyword>